<gene>
    <name evidence="1" type="ORF">LTR37_013374</name>
</gene>
<accession>A0ACC3MWT4</accession>
<proteinExistence type="predicted"/>
<reference evidence="1" key="1">
    <citation type="submission" date="2023-07" db="EMBL/GenBank/DDBJ databases">
        <title>Black Yeasts Isolated from many extreme environments.</title>
        <authorList>
            <person name="Coleine C."/>
            <person name="Stajich J.E."/>
            <person name="Selbmann L."/>
        </authorList>
    </citation>
    <scope>NUCLEOTIDE SEQUENCE</scope>
    <source>
        <strain evidence="1">CCFEE 5714</strain>
    </source>
</reference>
<evidence type="ECO:0000313" key="2">
    <source>
        <dbReference type="Proteomes" id="UP001281147"/>
    </source>
</evidence>
<protein>
    <submittedName>
        <fullName evidence="1">Uncharacterized protein</fullName>
    </submittedName>
</protein>
<dbReference type="Proteomes" id="UP001281147">
    <property type="component" value="Unassembled WGS sequence"/>
</dbReference>
<comment type="caution">
    <text evidence="1">The sequence shown here is derived from an EMBL/GenBank/DDBJ whole genome shotgun (WGS) entry which is preliminary data.</text>
</comment>
<keyword evidence="2" id="KW-1185">Reference proteome</keyword>
<sequence length="283" mass="33059">MALSEVSEIGKNIGWACREVLTITELAEMIFLHLPLEDLIHAKDLFPYLPEWSATWYGSANIQRVLYLRPFGIHTFRCEYKQEDELSEGSRDDEDLEEDENDEGHEDEEDDGDDDSFMFPRCAAWETKGGVPLSTKPIINPFMNYSIREHDEKSLSILADQFITGLLPRPVESDDSYDQYIRFQNVQDEGWWKDMLFTQPPTSRFRVWCPKVKGHFSVEEEGGLTVEDVRECLRSHLSCCGSCDKQYVGENRWHWDATEEIDWVHEDITGYQMLDELKERKLV</sequence>
<organism evidence="1 2">
    <name type="scientific">Vermiconidia calcicola</name>
    <dbReference type="NCBI Taxonomy" id="1690605"/>
    <lineage>
        <taxon>Eukaryota</taxon>
        <taxon>Fungi</taxon>
        <taxon>Dikarya</taxon>
        <taxon>Ascomycota</taxon>
        <taxon>Pezizomycotina</taxon>
        <taxon>Dothideomycetes</taxon>
        <taxon>Dothideomycetidae</taxon>
        <taxon>Mycosphaerellales</taxon>
        <taxon>Extremaceae</taxon>
        <taxon>Vermiconidia</taxon>
    </lineage>
</organism>
<dbReference type="EMBL" id="JAUTXU010000130">
    <property type="protein sequence ID" value="KAK3705401.1"/>
    <property type="molecule type" value="Genomic_DNA"/>
</dbReference>
<name>A0ACC3MWT4_9PEZI</name>
<evidence type="ECO:0000313" key="1">
    <source>
        <dbReference type="EMBL" id="KAK3705401.1"/>
    </source>
</evidence>